<keyword evidence="8 10" id="KW-0472">Membrane</keyword>
<dbReference type="InterPro" id="IPR003439">
    <property type="entry name" value="ABC_transporter-like_ATP-bd"/>
</dbReference>
<dbReference type="CDD" id="cd03213">
    <property type="entry name" value="ABCG_EPDR"/>
    <property type="match status" value="1"/>
</dbReference>
<dbReference type="AlphaFoldDB" id="A0A8T0DVP6"/>
<keyword evidence="4 10" id="KW-0812">Transmembrane</keyword>
<dbReference type="SUPFAM" id="SSF52540">
    <property type="entry name" value="P-loop containing nucleoside triphosphate hydrolases"/>
    <property type="match status" value="1"/>
</dbReference>
<feature type="transmembrane region" description="Helical" evidence="10">
    <location>
        <begin position="898"/>
        <end position="921"/>
    </location>
</feature>
<dbReference type="Pfam" id="PF00005">
    <property type="entry name" value="ABC_tran"/>
    <property type="match status" value="1"/>
</dbReference>
<evidence type="ECO:0000256" key="3">
    <source>
        <dbReference type="ARBA" id="ARBA00022448"/>
    </source>
</evidence>
<proteinExistence type="inferred from homology"/>
<evidence type="ECO:0000256" key="9">
    <source>
        <dbReference type="SAM" id="MobiDB-lite"/>
    </source>
</evidence>
<evidence type="ECO:0000256" key="4">
    <source>
        <dbReference type="ARBA" id="ARBA00022692"/>
    </source>
</evidence>
<evidence type="ECO:0000313" key="12">
    <source>
        <dbReference type="EMBL" id="KAF8571396.1"/>
    </source>
</evidence>
<dbReference type="OrthoDB" id="66620at2759"/>
<gene>
    <name evidence="12" type="ORF">P879_00170</name>
</gene>
<feature type="transmembrane region" description="Helical" evidence="10">
    <location>
        <begin position="975"/>
        <end position="1000"/>
    </location>
</feature>
<keyword evidence="7 10" id="KW-1133">Transmembrane helix</keyword>
<name>A0A8T0DVP6_9TREM</name>
<keyword evidence="13" id="KW-1185">Reference proteome</keyword>
<dbReference type="PANTHER" id="PTHR48041:SF116">
    <property type="entry name" value="PROTEIN BROWN"/>
    <property type="match status" value="1"/>
</dbReference>
<evidence type="ECO:0000256" key="8">
    <source>
        <dbReference type="ARBA" id="ARBA00023136"/>
    </source>
</evidence>
<dbReference type="PROSITE" id="PS50893">
    <property type="entry name" value="ABC_TRANSPORTER_2"/>
    <property type="match status" value="1"/>
</dbReference>
<evidence type="ECO:0000256" key="2">
    <source>
        <dbReference type="ARBA" id="ARBA00005814"/>
    </source>
</evidence>
<dbReference type="GO" id="GO:0016324">
    <property type="term" value="C:apical plasma membrane"/>
    <property type="evidence" value="ECO:0007669"/>
    <property type="project" value="UniProtKB-ARBA"/>
</dbReference>
<evidence type="ECO:0000313" key="13">
    <source>
        <dbReference type="Proteomes" id="UP000699462"/>
    </source>
</evidence>
<dbReference type="PANTHER" id="PTHR48041">
    <property type="entry name" value="ABC TRANSPORTER G FAMILY MEMBER 28"/>
    <property type="match status" value="1"/>
</dbReference>
<dbReference type="InterPro" id="IPR013525">
    <property type="entry name" value="ABC2_TM"/>
</dbReference>
<dbReference type="EMBL" id="JTDF01000544">
    <property type="protein sequence ID" value="KAF8571396.1"/>
    <property type="molecule type" value="Genomic_DNA"/>
</dbReference>
<dbReference type="FunFam" id="3.40.50.300:FF:000622">
    <property type="entry name" value="ATP-binding cassette sub-family G member 2"/>
    <property type="match status" value="1"/>
</dbReference>
<feature type="region of interest" description="Disordered" evidence="9">
    <location>
        <begin position="369"/>
        <end position="389"/>
    </location>
</feature>
<dbReference type="GO" id="GO:0016887">
    <property type="term" value="F:ATP hydrolysis activity"/>
    <property type="evidence" value="ECO:0007669"/>
    <property type="project" value="InterPro"/>
</dbReference>
<feature type="transmembrane region" description="Helical" evidence="10">
    <location>
        <begin position="1039"/>
        <end position="1061"/>
    </location>
</feature>
<protein>
    <recommendedName>
        <fullName evidence="11">ABC transporter domain-containing protein</fullName>
    </recommendedName>
</protein>
<feature type="transmembrane region" description="Helical" evidence="10">
    <location>
        <begin position="1073"/>
        <end position="1090"/>
    </location>
</feature>
<dbReference type="Proteomes" id="UP000699462">
    <property type="component" value="Unassembled WGS sequence"/>
</dbReference>
<dbReference type="SMART" id="SM00382">
    <property type="entry name" value="AAA"/>
    <property type="match status" value="1"/>
</dbReference>
<dbReference type="InterPro" id="IPR050352">
    <property type="entry name" value="ABCG_transporters"/>
</dbReference>
<keyword evidence="3" id="KW-0813">Transport</keyword>
<dbReference type="InterPro" id="IPR027417">
    <property type="entry name" value="P-loop_NTPase"/>
</dbReference>
<comment type="similarity">
    <text evidence="2">Belongs to the ABC transporter superfamily. ABCG family. Eye pigment precursor importer (TC 3.A.1.204) subfamily.</text>
</comment>
<feature type="domain" description="ABC transporter" evidence="11">
    <location>
        <begin position="537"/>
        <end position="775"/>
    </location>
</feature>
<dbReference type="GO" id="GO:0015562">
    <property type="term" value="F:efflux transmembrane transporter activity"/>
    <property type="evidence" value="ECO:0007669"/>
    <property type="project" value="UniProtKB-ARBA"/>
</dbReference>
<reference evidence="12 13" key="1">
    <citation type="submission" date="2019-07" db="EMBL/GenBank/DDBJ databases">
        <title>Annotation for the trematode Paragonimus westermani.</title>
        <authorList>
            <person name="Choi Y.-J."/>
        </authorList>
    </citation>
    <scope>NUCLEOTIDE SEQUENCE [LARGE SCALE GENOMIC DNA]</scope>
    <source>
        <strain evidence="12">180907_Pwestermani</strain>
    </source>
</reference>
<evidence type="ECO:0000259" key="11">
    <source>
        <dbReference type="PROSITE" id="PS50893"/>
    </source>
</evidence>
<feature type="transmembrane region" description="Helical" evidence="10">
    <location>
        <begin position="933"/>
        <end position="955"/>
    </location>
</feature>
<sequence>MPKEIQTYIPFEEEELKVVHFADLKSLDLVNTPRANSKIVDNWAPDFRGTVTSNRMSSPDLPRHVRHRRESPSNFRILSYPIRGSSEKTDFGQRRTRTIANPLYTAPKSVTLVSPQPVVSQSSHSVPFRENAVDNPRKISSQSAYPVRRSRSFNPMDLHTNYLTPITPVAPALPPRAKRNVIRSPSDSRLMHHSPPGFNENGLGRPKQSVSEFWHPFDNQSTVFEQTMISPLLVKNSSSETQKPTISLVNNVPNQLMTTEASRAQASLNGYANQHPPHGSQTPIPPHMYPHNHPKGTSAVTERNFPLSNEKRGPQSSHAVIIQSRGVTGIHKPAHSTLVHGMDTPSLAGSQQETAHVNELSAHQIFPNRSANKPTVPANSSHQPTLSAPTLSAPTLALQCNATTNRHCNARGPHVGAPDEQQLERWDGSLTWSQSINPKPEPVNHRSRHTPRTLYGPSQADGQKNYSRLEALSSVVPLGSLSPFTSRLRRESMSSNQGGPISVADQPGYPTSGDSVISHPSVLKGSVLSFHHISYEVRLKKMPWSRAVTKTVLNDVSGILRPGLNAIMGPTGSGKSSLLDVLAGRKDPRFLSGQVLVDGLPQPKNFKCISGYVVQDDIVMGTLTVRENLNFSAALRMTDQCSKQERRRKVNEIIDELGLTGVADSKIGTDLIRGVSGGERKRTNIGMELITDPPVLFLDEPTTGLDAFMAGQVIKTLKNLSRRGRTIIFSIHQPKYSIYKLFDSLTLVFRGRLVYHGPAKYEPIRYFLNLGYVCENHNNPPDFFMDILHGEAAQRPTNGPVTFDTRAVEFDTNEDLDEPEHIHLVGERLLKEWDQSTECEKVRNEVSGIATRLEASETGGAGNSKSHGVPDISYAVPFIKQLNQVCWRTSVNLLRDPLASVVQTLVYLFFALSMGAVYFKMNTSLESGIQNRAGFFFFSTLQVVFVNLGSIELFIKERVLFIHENSSGYYRISAYFLSKIFCDILPTKVIPVLLFMPICYWMAGLVPQAGAFFFFELILSLTTLAAAAIALFISASFTLFGIANVIVSIVYVFMMVFGGYLINLKSMAAWLSWLRYFSIFRYSLGGLMITEMRPLIFCPTTNTSTPEQPDNRQCQPGTLYLYDQDISYQTAWNLWSNVLGQSIITIVFYVLCYVQLRRIKKYK</sequence>
<evidence type="ECO:0000256" key="1">
    <source>
        <dbReference type="ARBA" id="ARBA00004141"/>
    </source>
</evidence>
<feature type="transmembrane region" description="Helical" evidence="10">
    <location>
        <begin position="1012"/>
        <end position="1033"/>
    </location>
</feature>
<evidence type="ECO:0000256" key="10">
    <source>
        <dbReference type="SAM" id="Phobius"/>
    </source>
</evidence>
<dbReference type="GO" id="GO:0140359">
    <property type="term" value="F:ABC-type transporter activity"/>
    <property type="evidence" value="ECO:0007669"/>
    <property type="project" value="InterPro"/>
</dbReference>
<accession>A0A8T0DVP6</accession>
<evidence type="ECO:0000256" key="6">
    <source>
        <dbReference type="ARBA" id="ARBA00022840"/>
    </source>
</evidence>
<feature type="region of interest" description="Disordered" evidence="9">
    <location>
        <begin position="432"/>
        <end position="462"/>
    </location>
</feature>
<comment type="subcellular location">
    <subcellularLocation>
        <location evidence="1">Membrane</location>
        <topology evidence="1">Multi-pass membrane protein</topology>
    </subcellularLocation>
</comment>
<evidence type="ECO:0000256" key="7">
    <source>
        <dbReference type="ARBA" id="ARBA00022989"/>
    </source>
</evidence>
<dbReference type="GO" id="GO:0005524">
    <property type="term" value="F:ATP binding"/>
    <property type="evidence" value="ECO:0007669"/>
    <property type="project" value="UniProtKB-KW"/>
</dbReference>
<dbReference type="Pfam" id="PF01061">
    <property type="entry name" value="ABC2_membrane"/>
    <property type="match status" value="1"/>
</dbReference>
<feature type="transmembrane region" description="Helical" evidence="10">
    <location>
        <begin position="1138"/>
        <end position="1156"/>
    </location>
</feature>
<dbReference type="InterPro" id="IPR003593">
    <property type="entry name" value="AAA+_ATPase"/>
</dbReference>
<keyword evidence="5" id="KW-0547">Nucleotide-binding</keyword>
<organism evidence="12 13">
    <name type="scientific">Paragonimus westermani</name>
    <dbReference type="NCBI Taxonomy" id="34504"/>
    <lineage>
        <taxon>Eukaryota</taxon>
        <taxon>Metazoa</taxon>
        <taxon>Spiralia</taxon>
        <taxon>Lophotrochozoa</taxon>
        <taxon>Platyhelminthes</taxon>
        <taxon>Trematoda</taxon>
        <taxon>Digenea</taxon>
        <taxon>Plagiorchiida</taxon>
        <taxon>Troglotremata</taxon>
        <taxon>Troglotrematidae</taxon>
        <taxon>Paragonimus</taxon>
    </lineage>
</organism>
<keyword evidence="6" id="KW-0067">ATP-binding</keyword>
<comment type="caution">
    <text evidence="12">The sequence shown here is derived from an EMBL/GenBank/DDBJ whole genome shotgun (WGS) entry which is preliminary data.</text>
</comment>
<dbReference type="Gene3D" id="3.40.50.300">
    <property type="entry name" value="P-loop containing nucleotide triphosphate hydrolases"/>
    <property type="match status" value="1"/>
</dbReference>
<dbReference type="GO" id="GO:0008514">
    <property type="term" value="F:organic anion transmembrane transporter activity"/>
    <property type="evidence" value="ECO:0007669"/>
    <property type="project" value="UniProtKB-ARBA"/>
</dbReference>
<evidence type="ECO:0000256" key="5">
    <source>
        <dbReference type="ARBA" id="ARBA00022741"/>
    </source>
</evidence>